<comment type="subcellular location">
    <subcellularLocation>
        <location evidence="1">Membrane</location>
        <topology evidence="1">Multi-pass membrane protein</topology>
    </subcellularLocation>
</comment>
<evidence type="ECO:0000259" key="7">
    <source>
        <dbReference type="PROSITE" id="PS50850"/>
    </source>
</evidence>
<dbReference type="InterPro" id="IPR020846">
    <property type="entry name" value="MFS_dom"/>
</dbReference>
<keyword evidence="5 6" id="KW-0472">Membrane</keyword>
<dbReference type="GO" id="GO:0015793">
    <property type="term" value="P:glycerol transmembrane transport"/>
    <property type="evidence" value="ECO:0007669"/>
    <property type="project" value="TreeGrafter"/>
</dbReference>
<dbReference type="GO" id="GO:0016020">
    <property type="term" value="C:membrane"/>
    <property type="evidence" value="ECO:0007669"/>
    <property type="project" value="UniProtKB-SubCell"/>
</dbReference>
<dbReference type="PANTHER" id="PTHR48022">
    <property type="entry name" value="PLASTIDIC GLUCOSE TRANSPORTER 4"/>
    <property type="match status" value="1"/>
</dbReference>
<evidence type="ECO:0000256" key="1">
    <source>
        <dbReference type="ARBA" id="ARBA00004141"/>
    </source>
</evidence>
<dbReference type="Pfam" id="PF00083">
    <property type="entry name" value="Sugar_tr"/>
    <property type="match status" value="1"/>
</dbReference>
<feature type="transmembrane region" description="Helical" evidence="6">
    <location>
        <begin position="62"/>
        <end position="80"/>
    </location>
</feature>
<organism evidence="8 9">
    <name type="scientific">Aspergillus pseudoviridinutans</name>
    <dbReference type="NCBI Taxonomy" id="1517512"/>
    <lineage>
        <taxon>Eukaryota</taxon>
        <taxon>Fungi</taxon>
        <taxon>Dikarya</taxon>
        <taxon>Ascomycota</taxon>
        <taxon>Pezizomycotina</taxon>
        <taxon>Eurotiomycetes</taxon>
        <taxon>Eurotiomycetidae</taxon>
        <taxon>Eurotiales</taxon>
        <taxon>Aspergillaceae</taxon>
        <taxon>Aspergillus</taxon>
        <taxon>Aspergillus subgen. Fumigati</taxon>
    </lineage>
</organism>
<evidence type="ECO:0000313" key="9">
    <source>
        <dbReference type="Proteomes" id="UP001043456"/>
    </source>
</evidence>
<dbReference type="PANTHER" id="PTHR48022:SF69">
    <property type="entry name" value="SUGAR TRANSPORTER"/>
    <property type="match status" value="1"/>
</dbReference>
<feature type="domain" description="Major facilitator superfamily (MFS) profile" evidence="7">
    <location>
        <begin position="1"/>
        <end position="107"/>
    </location>
</feature>
<feature type="transmembrane region" description="Helical" evidence="6">
    <location>
        <begin position="86"/>
        <end position="103"/>
    </location>
</feature>
<dbReference type="InterPro" id="IPR005828">
    <property type="entry name" value="MFS_sugar_transport-like"/>
</dbReference>
<name>A0A9P3BBF1_9EURO</name>
<dbReference type="AlphaFoldDB" id="A0A9P3BBF1"/>
<feature type="transmembrane region" description="Helical" evidence="6">
    <location>
        <begin position="20"/>
        <end position="41"/>
    </location>
</feature>
<reference evidence="8 9" key="1">
    <citation type="submission" date="2018-10" db="EMBL/GenBank/DDBJ databases">
        <title>Pan-genome distribution and transcriptional activeness of fungal secondary metabolism genes in Aspergillus section Fumigati.</title>
        <authorList>
            <person name="Takahashi H."/>
            <person name="Umemura M."/>
            <person name="Ninomiya A."/>
            <person name="Kusuya Y."/>
            <person name="Urayama S."/>
            <person name="Shimizu M."/>
            <person name="Watanabe A."/>
            <person name="Kamei K."/>
            <person name="Yaguchi T."/>
            <person name="Hagiwara D."/>
        </authorList>
    </citation>
    <scope>NUCLEOTIDE SEQUENCE [LARGE SCALE GENOMIC DNA]</scope>
    <source>
        <strain evidence="8 9">IFM 55266</strain>
    </source>
</reference>
<protein>
    <recommendedName>
        <fullName evidence="7">Major facilitator superfamily (MFS) profile domain-containing protein</fullName>
    </recommendedName>
</protein>
<sequence length="178" mass="19659">MVITFACLIPGDEQTSKGAVFGLFLYMAAFGAAWLPLPWLYPAELSPIKTRAKANAVSTCSNWLFNFTVVMITPVMVANIGWGTYLFFAALNASFIPVIWFFYPETANRSLEEIDLIFAKGYAENISYVKAARELPKLSDDEIEAKAAEYASASGDSLDEIEKAHAEHNAAQRLETTQ</sequence>
<comment type="similarity">
    <text evidence="2">Belongs to the major facilitator superfamily. Sugar transporter (TC 2.A.1.1) family.</text>
</comment>
<dbReference type="GeneID" id="67005774"/>
<keyword evidence="3 6" id="KW-0812">Transmembrane</keyword>
<evidence type="ECO:0000256" key="6">
    <source>
        <dbReference type="SAM" id="Phobius"/>
    </source>
</evidence>
<dbReference type="Gene3D" id="1.20.1250.20">
    <property type="entry name" value="MFS general substrate transporter like domains"/>
    <property type="match status" value="1"/>
</dbReference>
<keyword evidence="9" id="KW-1185">Reference proteome</keyword>
<dbReference type="GO" id="GO:0005351">
    <property type="term" value="F:carbohydrate:proton symporter activity"/>
    <property type="evidence" value="ECO:0007669"/>
    <property type="project" value="TreeGrafter"/>
</dbReference>
<gene>
    <name evidence="8" type="ORF">Asppvi_007164</name>
</gene>
<dbReference type="InterPro" id="IPR050360">
    <property type="entry name" value="MFS_Sugar_Transporters"/>
</dbReference>
<evidence type="ECO:0000313" key="8">
    <source>
        <dbReference type="EMBL" id="GIJ88246.1"/>
    </source>
</evidence>
<evidence type="ECO:0000256" key="2">
    <source>
        <dbReference type="ARBA" id="ARBA00010992"/>
    </source>
</evidence>
<dbReference type="PROSITE" id="PS50850">
    <property type="entry name" value="MFS"/>
    <property type="match status" value="1"/>
</dbReference>
<proteinExistence type="inferred from homology"/>
<dbReference type="OrthoDB" id="6133115at2759"/>
<dbReference type="Proteomes" id="UP001043456">
    <property type="component" value="Unassembled WGS sequence"/>
</dbReference>
<evidence type="ECO:0000256" key="3">
    <source>
        <dbReference type="ARBA" id="ARBA00022692"/>
    </source>
</evidence>
<evidence type="ECO:0000256" key="4">
    <source>
        <dbReference type="ARBA" id="ARBA00022989"/>
    </source>
</evidence>
<dbReference type="InterPro" id="IPR036259">
    <property type="entry name" value="MFS_trans_sf"/>
</dbReference>
<comment type="caution">
    <text evidence="8">The sequence shown here is derived from an EMBL/GenBank/DDBJ whole genome shotgun (WGS) entry which is preliminary data.</text>
</comment>
<dbReference type="SUPFAM" id="SSF103473">
    <property type="entry name" value="MFS general substrate transporter"/>
    <property type="match status" value="1"/>
</dbReference>
<dbReference type="EMBL" id="BHVY01000005">
    <property type="protein sequence ID" value="GIJ88246.1"/>
    <property type="molecule type" value="Genomic_DNA"/>
</dbReference>
<keyword evidence="4 6" id="KW-1133">Transmembrane helix</keyword>
<evidence type="ECO:0000256" key="5">
    <source>
        <dbReference type="ARBA" id="ARBA00023136"/>
    </source>
</evidence>
<accession>A0A9P3BBF1</accession>
<dbReference type="RefSeq" id="XP_043158992.1">
    <property type="nucleotide sequence ID" value="XM_043303057.1"/>
</dbReference>